<organism evidence="2 3">
    <name type="scientific">Tritrichomonas musculus</name>
    <dbReference type="NCBI Taxonomy" id="1915356"/>
    <lineage>
        <taxon>Eukaryota</taxon>
        <taxon>Metamonada</taxon>
        <taxon>Parabasalia</taxon>
        <taxon>Tritrichomonadida</taxon>
        <taxon>Tritrichomonadidae</taxon>
        <taxon>Tritrichomonas</taxon>
    </lineage>
</organism>
<evidence type="ECO:0000313" key="2">
    <source>
        <dbReference type="EMBL" id="KAK8894148.1"/>
    </source>
</evidence>
<dbReference type="EMBL" id="JAPFFF010000003">
    <property type="protein sequence ID" value="KAK8894148.1"/>
    <property type="molecule type" value="Genomic_DNA"/>
</dbReference>
<evidence type="ECO:0000313" key="3">
    <source>
        <dbReference type="Proteomes" id="UP001470230"/>
    </source>
</evidence>
<evidence type="ECO:0000256" key="1">
    <source>
        <dbReference type="SAM" id="MobiDB-lite"/>
    </source>
</evidence>
<feature type="compositionally biased region" description="Basic and acidic residues" evidence="1">
    <location>
        <begin position="240"/>
        <end position="250"/>
    </location>
</feature>
<comment type="caution">
    <text evidence="2">The sequence shown here is derived from an EMBL/GenBank/DDBJ whole genome shotgun (WGS) entry which is preliminary data.</text>
</comment>
<name>A0ABR2KSW6_9EUKA</name>
<proteinExistence type="predicted"/>
<sequence>MTENYHSDFQPQRLNTPNFSGKEEEIETIEIYDPLYKLLNLEFSISNQFEDANNNIKKSIVLISKKLSFIFDDFKKNENDNEEIFEEFLAYYIILKQARSAYFISNDVNKWKDFDSATRASFHTEKKFNELIEKIINCSVDRYSKGQKYINCFAVPVMFFNDCDSYDSKFWNQYVEKVANTIYSTFKKKAILRLTNEAIVTFDDKIPQNIRKISKDSESSNLHQINTYESQTFNDMENQTQKEKEKDKEGVNNSETAEIKIDLPTALEKCFYANKQNLYDFDDLDYSPILTETNISCKYKEANSQEISHRMMNLSFDLSHKLIDFFKKDLENISEIIKDEKNINLCTFKIAASLIEMLKLASALLYEDGADIPPLSFIWKRIDGFKVNFANSFYTFIEKNIIDLNVPFNFSRNSFIIKKDSDDSNIHNIIDKFKKSLFSDENKENEEQIINKFFEVFDEDFGIDFISFIASIIGKKRTNEIVLKLIKKLKDKTQDFCQEYGRFIPSFNFNIGIDNESQNIYVLKQYFNSFVNYFSLSDPKAIASSISKIGNIIALIILFDSAVTSEFIPKEMISAAISSLTSKSEFLMYLSNPNLKNPNLSNHRHNYLSNAISEIYIILNTPNTREFFEQIDGHSGFYQFAIALIYASVHKPEQNQSNFYPTDSISITCSIFLEVLSQYHLYSFSNIIHTFILFKENMDTNNGFPMIENNINDLLDDSSQSKLQINLQIVDIFHYALSRSSFPKPNHLILSKYTEGYLKSIELCHHPEFNNFLQNRCNMLAILLDIEKIDIFIKDLEELKERINTSIALISITPVIDNKYNKTTYDLHILPIDLNNAFKEDSNSLISIIRNITHKEYGDFLLVIYRKPPNFIDSDIHDFRITKEFLLNLRGNFPLIIEDERFLTPKKGTNPMSLLSSPKNYFYPQSSEDY</sequence>
<gene>
    <name evidence="2" type="ORF">M9Y10_022581</name>
</gene>
<keyword evidence="3" id="KW-1185">Reference proteome</keyword>
<feature type="region of interest" description="Disordered" evidence="1">
    <location>
        <begin position="228"/>
        <end position="255"/>
    </location>
</feature>
<accession>A0ABR2KSW6</accession>
<dbReference type="Proteomes" id="UP001470230">
    <property type="component" value="Unassembled WGS sequence"/>
</dbReference>
<protein>
    <submittedName>
        <fullName evidence="2">Uncharacterized protein</fullName>
    </submittedName>
</protein>
<reference evidence="2 3" key="1">
    <citation type="submission" date="2024-04" db="EMBL/GenBank/DDBJ databases">
        <title>Tritrichomonas musculus Genome.</title>
        <authorList>
            <person name="Alves-Ferreira E."/>
            <person name="Grigg M."/>
            <person name="Lorenzi H."/>
            <person name="Galac M."/>
        </authorList>
    </citation>
    <scope>NUCLEOTIDE SEQUENCE [LARGE SCALE GENOMIC DNA]</scope>
    <source>
        <strain evidence="2 3">EAF2021</strain>
    </source>
</reference>
<feature type="compositionally biased region" description="Polar residues" evidence="1">
    <location>
        <begin position="228"/>
        <end position="239"/>
    </location>
</feature>